<dbReference type="RefSeq" id="XP_006672964.1">
    <property type="nucleotide sequence ID" value="XM_006672901.1"/>
</dbReference>
<dbReference type="InParanoid" id="G3JQK5"/>
<gene>
    <name evidence="1" type="ORF">CCM_07761</name>
</gene>
<name>G3JQK5_CORMM</name>
<keyword evidence="2" id="KW-1185">Reference proteome</keyword>
<organism evidence="1 2">
    <name type="scientific">Cordyceps militaris (strain CM01)</name>
    <name type="common">Caterpillar fungus</name>
    <dbReference type="NCBI Taxonomy" id="983644"/>
    <lineage>
        <taxon>Eukaryota</taxon>
        <taxon>Fungi</taxon>
        <taxon>Dikarya</taxon>
        <taxon>Ascomycota</taxon>
        <taxon>Pezizomycotina</taxon>
        <taxon>Sordariomycetes</taxon>
        <taxon>Hypocreomycetidae</taxon>
        <taxon>Hypocreales</taxon>
        <taxon>Cordycipitaceae</taxon>
        <taxon>Cordyceps</taxon>
    </lineage>
</organism>
<sequence>MNKTEWARISACRVPAPRLQDSKTPRLYILIARLSYMQCSAGRRRVVPGIIESQLGVTLKALRPQSGKENISCIRPCCALSLIARVGELVIPGCAQFLNFGGYQNRPHVDKPSNAICGKISAALHQVSLSGNLSVARRMLATCDVGAESHVHRLYCKPRRHRGMPDRVVADSVIKSTPNTKSRSLRPPGKTNISCCRGLDATMAHPCPDWTRCTEEARRGSAMAPTPGLFHSHDLAPRVLRAPLARGQNEGVA</sequence>
<dbReference type="Proteomes" id="UP000001610">
    <property type="component" value="Unassembled WGS sequence"/>
</dbReference>
<dbReference type="AlphaFoldDB" id="G3JQK5"/>
<dbReference type="EMBL" id="JH126404">
    <property type="protein sequence ID" value="EGX89509.1"/>
    <property type="molecule type" value="Genomic_DNA"/>
</dbReference>
<reference evidence="1 2" key="1">
    <citation type="journal article" date="2011" name="Genome Biol.">
        <title>Genome sequence of the insect pathogenic fungus Cordyceps militaris, a valued traditional Chinese medicine.</title>
        <authorList>
            <person name="Zheng P."/>
            <person name="Xia Y."/>
            <person name="Xiao G."/>
            <person name="Xiong C."/>
            <person name="Hu X."/>
            <person name="Zhang S."/>
            <person name="Zheng H."/>
            <person name="Huang Y."/>
            <person name="Zhou Y."/>
            <person name="Wang S."/>
            <person name="Zhao G.P."/>
            <person name="Liu X."/>
            <person name="St Leger R.J."/>
            <person name="Wang C."/>
        </authorList>
    </citation>
    <scope>NUCLEOTIDE SEQUENCE [LARGE SCALE GENOMIC DNA]</scope>
    <source>
        <strain evidence="1 2">CM01</strain>
    </source>
</reference>
<dbReference type="VEuPathDB" id="FungiDB:CCM_07761"/>
<dbReference type="GeneID" id="18169771"/>
<evidence type="ECO:0000313" key="2">
    <source>
        <dbReference type="Proteomes" id="UP000001610"/>
    </source>
</evidence>
<accession>G3JQK5</accession>
<evidence type="ECO:0000313" key="1">
    <source>
        <dbReference type="EMBL" id="EGX89509.1"/>
    </source>
</evidence>
<dbReference type="HOGENOM" id="CLU_1098449_0_0_1"/>
<proteinExistence type="predicted"/>
<protein>
    <submittedName>
        <fullName evidence="1">Uncharacterized protein</fullName>
    </submittedName>
</protein>
<dbReference type="KEGG" id="cmt:CCM_07761"/>